<dbReference type="EMBL" id="AEEI01000066">
    <property type="protein sequence ID" value="EFM00804.1"/>
    <property type="molecule type" value="Genomic_DNA"/>
</dbReference>
<comment type="subcellular location">
    <subcellularLocation>
        <location evidence="1">Membrane</location>
        <topology evidence="1">Multi-pass membrane protein</topology>
    </subcellularLocation>
</comment>
<dbReference type="PANTHER" id="PTHR42893:SF46">
    <property type="entry name" value="PROTEIN DETOXIFICATION 44, CHLOROPLASTIC"/>
    <property type="match status" value="1"/>
</dbReference>
<dbReference type="InterPro" id="IPR044644">
    <property type="entry name" value="DinF-like"/>
</dbReference>
<gene>
    <name evidence="7" type="primary">dinF</name>
    <name evidence="7" type="ORF">HMPREF0658_2283</name>
</gene>
<name>E0NVS8_9BACT</name>
<evidence type="ECO:0000256" key="2">
    <source>
        <dbReference type="ARBA" id="ARBA00010199"/>
    </source>
</evidence>
<feature type="transmembrane region" description="Helical" evidence="6">
    <location>
        <begin position="312"/>
        <end position="334"/>
    </location>
</feature>
<evidence type="ECO:0000256" key="6">
    <source>
        <dbReference type="SAM" id="Phobius"/>
    </source>
</evidence>
<keyword evidence="8" id="KW-1185">Reference proteome</keyword>
<feature type="transmembrane region" description="Helical" evidence="6">
    <location>
        <begin position="124"/>
        <end position="145"/>
    </location>
</feature>
<dbReference type="AlphaFoldDB" id="E0NVS8"/>
<evidence type="ECO:0000256" key="1">
    <source>
        <dbReference type="ARBA" id="ARBA00004141"/>
    </source>
</evidence>
<feature type="transmembrane region" description="Helical" evidence="6">
    <location>
        <begin position="382"/>
        <end position="402"/>
    </location>
</feature>
<feature type="transmembrane region" description="Helical" evidence="6">
    <location>
        <begin position="239"/>
        <end position="257"/>
    </location>
</feature>
<evidence type="ECO:0000313" key="8">
    <source>
        <dbReference type="Proteomes" id="UP000004394"/>
    </source>
</evidence>
<feature type="transmembrane region" description="Helical" evidence="6">
    <location>
        <begin position="157"/>
        <end position="180"/>
    </location>
</feature>
<organism evidence="7 8">
    <name type="scientific">Hoylesella marshii DSM 16973 = JCM 13450</name>
    <dbReference type="NCBI Taxonomy" id="862515"/>
    <lineage>
        <taxon>Bacteria</taxon>
        <taxon>Pseudomonadati</taxon>
        <taxon>Bacteroidota</taxon>
        <taxon>Bacteroidia</taxon>
        <taxon>Bacteroidales</taxon>
        <taxon>Prevotellaceae</taxon>
        <taxon>Hoylesella</taxon>
    </lineage>
</organism>
<feature type="transmembrane region" description="Helical" evidence="6">
    <location>
        <begin position="408"/>
        <end position="427"/>
    </location>
</feature>
<evidence type="ECO:0000256" key="3">
    <source>
        <dbReference type="ARBA" id="ARBA00022692"/>
    </source>
</evidence>
<keyword evidence="4 6" id="KW-1133">Transmembrane helix</keyword>
<feature type="transmembrane region" description="Helical" evidence="6">
    <location>
        <begin position="39"/>
        <end position="64"/>
    </location>
</feature>
<sequence>MTERDNQILRLALPSIVSNITVPLLGLIDMAIVGHMGCAAYIGAIAVGSMIFNVIYWVFGFLRMGTSGMTSQAYGRRDRGEVVRLLLRSFIIGLCVSALFIVFQRPLCMLALWAMHPDPSLIPLVTAYFDICIWGSPAMLCLYGLTGWYIGMQNTRIPMLVSILQNVVNIAASIALVYGLDMKIEGVAAGTLIAQWGGFLLAVALWCRYYGRLRWHVHGWKRVLGREAMGRFFVVNRDIFFRTLFLVGVNLFFTAAGARQGTLLLAVNTLLMTFFTLFSYLMDGFAYAGEAMGGRYFGASNMAAFRDTTRHLFLWATGMALVFTFIYMVGGRYFLSLLTDNDEVMVAAASYIGWTWLIPVMGFAAFIFDGLFIGITATRGMLLSCAASAVLFFLAEISLSALLGNHALWLAFLLFLAARGVLQGLLFRKYVKPA</sequence>
<dbReference type="HOGENOM" id="CLU_012893_16_0_10"/>
<keyword evidence="5 6" id="KW-0472">Membrane</keyword>
<dbReference type="GO" id="GO:0015297">
    <property type="term" value="F:antiporter activity"/>
    <property type="evidence" value="ECO:0007669"/>
    <property type="project" value="InterPro"/>
</dbReference>
<dbReference type="OrthoDB" id="9776324at2"/>
<dbReference type="Pfam" id="PF01554">
    <property type="entry name" value="MatE"/>
    <property type="match status" value="2"/>
</dbReference>
<dbReference type="Proteomes" id="UP000004394">
    <property type="component" value="Unassembled WGS sequence"/>
</dbReference>
<evidence type="ECO:0000313" key="7">
    <source>
        <dbReference type="EMBL" id="EFM00804.1"/>
    </source>
</evidence>
<keyword evidence="3 6" id="KW-0812">Transmembrane</keyword>
<dbReference type="NCBIfam" id="TIGR00797">
    <property type="entry name" value="matE"/>
    <property type="match status" value="1"/>
</dbReference>
<dbReference type="PANTHER" id="PTHR42893">
    <property type="entry name" value="PROTEIN DETOXIFICATION 44, CHLOROPLASTIC-RELATED"/>
    <property type="match status" value="1"/>
</dbReference>
<comment type="caution">
    <text evidence="7">The sequence shown here is derived from an EMBL/GenBank/DDBJ whole genome shotgun (WGS) entry which is preliminary data.</text>
</comment>
<reference evidence="7" key="1">
    <citation type="submission" date="2010-07" db="EMBL/GenBank/DDBJ databases">
        <authorList>
            <person name="Muzny D."/>
            <person name="Qin X."/>
            <person name="Deng J."/>
            <person name="Jiang H."/>
            <person name="Liu Y."/>
            <person name="Qu J."/>
            <person name="Song X.-Z."/>
            <person name="Zhang L."/>
            <person name="Thornton R."/>
            <person name="Coyle M."/>
            <person name="Francisco L."/>
            <person name="Jackson L."/>
            <person name="Javaid M."/>
            <person name="Korchina V."/>
            <person name="Kovar C."/>
            <person name="Mata R."/>
            <person name="Mathew T."/>
            <person name="Ngo R."/>
            <person name="Nguyen L."/>
            <person name="Nguyen N."/>
            <person name="Okwuonu G."/>
            <person name="Ongeri F."/>
            <person name="Pham C."/>
            <person name="Simmons D."/>
            <person name="Wilczek-Boney K."/>
            <person name="Hale W."/>
            <person name="Jakkamsetti A."/>
            <person name="Pham P."/>
            <person name="Ruth R."/>
            <person name="San Lucas F."/>
            <person name="Warren J."/>
            <person name="Zhang J."/>
            <person name="Zhao Z."/>
            <person name="Zhou C."/>
            <person name="Zhu D."/>
            <person name="Lee S."/>
            <person name="Bess C."/>
            <person name="Blankenburg K."/>
            <person name="Forbes L."/>
            <person name="Fu Q."/>
            <person name="Gubbala S."/>
            <person name="Hirani K."/>
            <person name="Jayaseelan J.C."/>
            <person name="Lara F."/>
            <person name="Munidasa M."/>
            <person name="Palculict T."/>
            <person name="Patil S."/>
            <person name="Pu L.-L."/>
            <person name="Saada N."/>
            <person name="Tang L."/>
            <person name="Weissenberger G."/>
            <person name="Zhu Y."/>
            <person name="Hemphill L."/>
            <person name="Shang Y."/>
            <person name="Youmans B."/>
            <person name="Ayvaz T."/>
            <person name="Ross M."/>
            <person name="Santibanez J."/>
            <person name="Aqrawi P."/>
            <person name="Gross S."/>
            <person name="Joshi V."/>
            <person name="Fowler G."/>
            <person name="Nazareth L."/>
            <person name="Reid J."/>
            <person name="Worley K."/>
            <person name="Petrosino J."/>
            <person name="Highlander S."/>
            <person name="Gibbs R."/>
        </authorList>
    </citation>
    <scope>NUCLEOTIDE SEQUENCE [LARGE SCALE GENOMIC DNA]</scope>
    <source>
        <strain evidence="7">DSM 16973</strain>
    </source>
</reference>
<evidence type="ECO:0000256" key="4">
    <source>
        <dbReference type="ARBA" id="ARBA00022989"/>
    </source>
</evidence>
<feature type="transmembrane region" description="Helical" evidence="6">
    <location>
        <begin position="186"/>
        <end position="207"/>
    </location>
</feature>
<dbReference type="CDD" id="cd13136">
    <property type="entry name" value="MATE_DinF_like"/>
    <property type="match status" value="1"/>
</dbReference>
<dbReference type="GO" id="GO:0005886">
    <property type="term" value="C:plasma membrane"/>
    <property type="evidence" value="ECO:0007669"/>
    <property type="project" value="TreeGrafter"/>
</dbReference>
<feature type="transmembrane region" description="Helical" evidence="6">
    <location>
        <begin position="85"/>
        <end position="104"/>
    </location>
</feature>
<dbReference type="InterPro" id="IPR002528">
    <property type="entry name" value="MATE_fam"/>
</dbReference>
<dbReference type="GO" id="GO:0042910">
    <property type="term" value="F:xenobiotic transmembrane transporter activity"/>
    <property type="evidence" value="ECO:0007669"/>
    <property type="project" value="InterPro"/>
</dbReference>
<accession>E0NVS8</accession>
<dbReference type="STRING" id="862515.HMPREF0658_2283"/>
<evidence type="ECO:0000256" key="5">
    <source>
        <dbReference type="ARBA" id="ARBA00023136"/>
    </source>
</evidence>
<feature type="transmembrane region" description="Helical" evidence="6">
    <location>
        <begin position="354"/>
        <end position="375"/>
    </location>
</feature>
<feature type="transmembrane region" description="Helical" evidence="6">
    <location>
        <begin position="263"/>
        <end position="282"/>
    </location>
</feature>
<protein>
    <submittedName>
        <fullName evidence="7">MATE efflux family protein</fullName>
    </submittedName>
</protein>
<feature type="transmembrane region" description="Helical" evidence="6">
    <location>
        <begin position="12"/>
        <end position="33"/>
    </location>
</feature>
<comment type="similarity">
    <text evidence="2">Belongs to the multi antimicrobial extrusion (MATE) (TC 2.A.66.1) family.</text>
</comment>
<dbReference type="eggNOG" id="COG0534">
    <property type="taxonomic scope" value="Bacteria"/>
</dbReference>
<proteinExistence type="inferred from homology"/>
<dbReference type="RefSeq" id="WP_006950697.1">
    <property type="nucleotide sequence ID" value="NZ_BAJI01000025.1"/>
</dbReference>